<feature type="domain" description="Peptidase M16 C-terminal" evidence="1">
    <location>
        <begin position="198"/>
        <end position="370"/>
    </location>
</feature>
<proteinExistence type="predicted"/>
<organism evidence="2">
    <name type="scientific">hydrothermal vent metagenome</name>
    <dbReference type="NCBI Taxonomy" id="652676"/>
    <lineage>
        <taxon>unclassified sequences</taxon>
        <taxon>metagenomes</taxon>
        <taxon>ecological metagenomes</taxon>
    </lineage>
</organism>
<evidence type="ECO:0000259" key="1">
    <source>
        <dbReference type="Pfam" id="PF05193"/>
    </source>
</evidence>
<dbReference type="EMBL" id="UOEM01000099">
    <property type="protein sequence ID" value="VAW16689.1"/>
    <property type="molecule type" value="Genomic_DNA"/>
</dbReference>
<protein>
    <submittedName>
        <fullName evidence="2">Peptidase, M16 family</fullName>
    </submittedName>
</protein>
<gene>
    <name evidence="2" type="ORF">MNBD_ALPHA09-1799</name>
</gene>
<dbReference type="Pfam" id="PF05193">
    <property type="entry name" value="Peptidase_M16_C"/>
    <property type="match status" value="1"/>
</dbReference>
<evidence type="ECO:0000313" key="2">
    <source>
        <dbReference type="EMBL" id="VAW16689.1"/>
    </source>
</evidence>
<dbReference type="InterPro" id="IPR050361">
    <property type="entry name" value="MPP/UQCRC_Complex"/>
</dbReference>
<dbReference type="Gene3D" id="3.30.830.10">
    <property type="entry name" value="Metalloenzyme, LuxS/M16 peptidase-like"/>
    <property type="match status" value="2"/>
</dbReference>
<reference evidence="2" key="1">
    <citation type="submission" date="2018-06" db="EMBL/GenBank/DDBJ databases">
        <authorList>
            <person name="Zhirakovskaya E."/>
        </authorList>
    </citation>
    <scope>NUCLEOTIDE SEQUENCE</scope>
</reference>
<name>A0A3B0TX61_9ZZZZ</name>
<sequence>MTLNLKRLFLASFALATVLVMALPAQAQTSIQRVISPGGIEAWLVEERGLPIIGLEVSWAGGSASDPQGKGGLAYLLSATLDEGAGALDSAGFRRALTDKAISISFEAGRDDFSGSMKTLTENRDAAFELLRLALTVPRFDPEPVERMKRDILTAIVRDAQNASSVAGRVWLKAALGDVPYARPRKGTAETVAALIPGDLKDFHRRLISREGMKVSVVGDIDAKTLARLLDETFGELPRQSGIPADGAQVPIAGASFAGVTMNTPQTVIRFGFKGLLRHDPDFVPAFVLNHILGGGSFSSRLYEEVREKRGLAYGVSTSLRPYERAALWVGGTATRAERAAETLEVIRAELDRMAKDGPTQTELDDAKTYLTGAYPLRFDTNSKIAGQLAGIQRQDLGIDYIEKRNGLVEAVTLDDLKRVAAQLIKTDSLIVVAVGQEASIAALKPES</sequence>
<dbReference type="SUPFAM" id="SSF63411">
    <property type="entry name" value="LuxS/MPP-like metallohydrolase"/>
    <property type="match status" value="2"/>
</dbReference>
<dbReference type="InterPro" id="IPR007863">
    <property type="entry name" value="Peptidase_M16_C"/>
</dbReference>
<dbReference type="PANTHER" id="PTHR11851">
    <property type="entry name" value="METALLOPROTEASE"/>
    <property type="match status" value="1"/>
</dbReference>
<dbReference type="AlphaFoldDB" id="A0A3B0TX61"/>
<dbReference type="GO" id="GO:0046872">
    <property type="term" value="F:metal ion binding"/>
    <property type="evidence" value="ECO:0007669"/>
    <property type="project" value="InterPro"/>
</dbReference>
<dbReference type="PANTHER" id="PTHR11851:SF224">
    <property type="entry name" value="PROCESSING PROTEASE"/>
    <property type="match status" value="1"/>
</dbReference>
<dbReference type="InterPro" id="IPR011249">
    <property type="entry name" value="Metalloenz_LuxS/M16"/>
</dbReference>
<accession>A0A3B0TX61</accession>